<dbReference type="RefSeq" id="WP_274942156.1">
    <property type="nucleotide sequence ID" value="NZ_JANWOI010000001.1"/>
</dbReference>
<dbReference type="PROSITE" id="PS51257">
    <property type="entry name" value="PROKAR_LIPOPROTEIN"/>
    <property type="match status" value="1"/>
</dbReference>
<keyword evidence="1" id="KW-1133">Transmembrane helix</keyword>
<organism evidence="2 3">
    <name type="scientific">Govanella unica</name>
    <dbReference type="NCBI Taxonomy" id="2975056"/>
    <lineage>
        <taxon>Bacteria</taxon>
        <taxon>Pseudomonadati</taxon>
        <taxon>Pseudomonadota</taxon>
        <taxon>Alphaproteobacteria</taxon>
        <taxon>Emcibacterales</taxon>
        <taxon>Govanellaceae</taxon>
        <taxon>Govanella</taxon>
    </lineage>
</organism>
<dbReference type="Pfam" id="PF12100">
    <property type="entry name" value="DUF3576"/>
    <property type="match status" value="1"/>
</dbReference>
<dbReference type="InterPro" id="IPR021959">
    <property type="entry name" value="DUF3576"/>
</dbReference>
<evidence type="ECO:0000256" key="1">
    <source>
        <dbReference type="SAM" id="Phobius"/>
    </source>
</evidence>
<evidence type="ECO:0000313" key="2">
    <source>
        <dbReference type="EMBL" id="MDA5192449.1"/>
    </source>
</evidence>
<keyword evidence="1" id="KW-0812">Transmembrane</keyword>
<keyword evidence="3" id="KW-1185">Reference proteome</keyword>
<reference evidence="2" key="1">
    <citation type="submission" date="2022-08" db="EMBL/GenBank/DDBJ databases">
        <authorList>
            <person name="Vandamme P."/>
            <person name="Hettiarachchi A."/>
            <person name="Peeters C."/>
            <person name="Cnockaert M."/>
            <person name="Carlier A."/>
        </authorList>
    </citation>
    <scope>NUCLEOTIDE SEQUENCE</scope>
    <source>
        <strain evidence="2">LMG 31809</strain>
    </source>
</reference>
<accession>A0A9X3TVE2</accession>
<gene>
    <name evidence="2" type="ORF">NYP16_00555</name>
</gene>
<dbReference type="AlphaFoldDB" id="A0A9X3TVE2"/>
<feature type="transmembrane region" description="Helical" evidence="1">
    <location>
        <begin position="6"/>
        <end position="30"/>
    </location>
</feature>
<sequence>MGISKVLRAGAGAVVTGLVVLSLGGCSWFGGGRSDVIKERTLAAETISKIGVNAYLWQASLQTLDFMPMASADAQGGVIITDWYVNPSDQSERGKVTVYILDKGLRADALKVNVFKQHLRGGQWVDDTDMVQASKDVADAILLQARRIRLSQVPGSN</sequence>
<dbReference type="Proteomes" id="UP001141619">
    <property type="component" value="Unassembled WGS sequence"/>
</dbReference>
<proteinExistence type="predicted"/>
<evidence type="ECO:0000313" key="3">
    <source>
        <dbReference type="Proteomes" id="UP001141619"/>
    </source>
</evidence>
<dbReference type="EMBL" id="JANWOI010000001">
    <property type="protein sequence ID" value="MDA5192449.1"/>
    <property type="molecule type" value="Genomic_DNA"/>
</dbReference>
<comment type="caution">
    <text evidence="2">The sequence shown here is derived from an EMBL/GenBank/DDBJ whole genome shotgun (WGS) entry which is preliminary data.</text>
</comment>
<name>A0A9X3TVE2_9PROT</name>
<reference evidence="2" key="2">
    <citation type="journal article" date="2023" name="Syst. Appl. Microbiol.">
        <title>Govania unica gen. nov., sp. nov., a rare biosphere bacterium that represents a novel family in the class Alphaproteobacteria.</title>
        <authorList>
            <person name="Vandamme P."/>
            <person name="Peeters C."/>
            <person name="Hettiarachchi A."/>
            <person name="Cnockaert M."/>
            <person name="Carlier A."/>
        </authorList>
    </citation>
    <scope>NUCLEOTIDE SEQUENCE</scope>
    <source>
        <strain evidence="2">LMG 31809</strain>
    </source>
</reference>
<protein>
    <submittedName>
        <fullName evidence="2">DUF3576 domain-containing protein</fullName>
    </submittedName>
</protein>
<keyword evidence="1" id="KW-0472">Membrane</keyword>